<dbReference type="Pfam" id="PF16884">
    <property type="entry name" value="ADH_N_2"/>
    <property type="match status" value="1"/>
</dbReference>
<keyword evidence="5" id="KW-1185">Reference proteome</keyword>
<dbReference type="Gene3D" id="3.40.50.720">
    <property type="entry name" value="NAD(P)-binding Rossmann-like Domain"/>
    <property type="match status" value="1"/>
</dbReference>
<keyword evidence="1" id="KW-0560">Oxidoreductase</keyword>
<dbReference type="SUPFAM" id="SSF51735">
    <property type="entry name" value="NAD(P)-binding Rossmann-fold domains"/>
    <property type="match status" value="1"/>
</dbReference>
<dbReference type="Proteomes" id="UP000026915">
    <property type="component" value="Chromosome 4"/>
</dbReference>
<dbReference type="InterPro" id="IPR013149">
    <property type="entry name" value="ADH-like_C"/>
</dbReference>
<sequence length="350" mass="39820">MAKDDVPEVVRNKRVILRDYVTGFPKESDMHISFSTMILKIPENHKGVVLVKNLYLSCDPYMRLRMRNDQDPEFTPFTPGSPITRFRVAQVLDSTHLGFKEGDFVWGTTRWEEEDSFIARPERLFKIRHTDFPLSYYARILGMPGMTACAGFYEVRSPKRGEYVFVSAASGAVGQLVGQLAKLEGCYVVGSAGSSEKVQLLKERFGFDDAFNYKDEHDLEATLKRYFPEGIDIYFENVGGKMLGAVLINMRVHGRVAVCGMISQYNLDQPQGTKNLMCLDYRRIRMEGFVVFDFCHLYSEFLHKMLPLIRDERITYMEDIAEGLVNAPAALIGIFSGNNIGKKIVRVAPE</sequence>
<gene>
    <name evidence="4" type="ORF">TCM_019811</name>
</gene>
<feature type="domain" description="Alcohol dehydrogenase-like C-terminal" evidence="2">
    <location>
        <begin position="172"/>
        <end position="295"/>
    </location>
</feature>
<dbReference type="PANTHER" id="PTHR43205:SF79">
    <property type="entry name" value="ENOYL REDUCTASE (ER) DOMAIN-CONTAINING PROTEIN"/>
    <property type="match status" value="1"/>
</dbReference>
<dbReference type="Pfam" id="PF00107">
    <property type="entry name" value="ADH_zinc_N"/>
    <property type="match status" value="1"/>
</dbReference>
<dbReference type="AlphaFoldDB" id="A0A061EIV8"/>
<evidence type="ECO:0000313" key="5">
    <source>
        <dbReference type="Proteomes" id="UP000026915"/>
    </source>
</evidence>
<dbReference type="eggNOG" id="KOG1196">
    <property type="taxonomic scope" value="Eukaryota"/>
</dbReference>
<dbReference type="Gene3D" id="3.90.180.10">
    <property type="entry name" value="Medium-chain alcohol dehydrogenases, catalytic domain"/>
    <property type="match status" value="1"/>
</dbReference>
<dbReference type="OMA" id="ITYMEDI"/>
<dbReference type="InterPro" id="IPR011032">
    <property type="entry name" value="GroES-like_sf"/>
</dbReference>
<accession>A0A061EIV8</accession>
<dbReference type="PANTHER" id="PTHR43205">
    <property type="entry name" value="PROSTAGLANDIN REDUCTASE"/>
    <property type="match status" value="1"/>
</dbReference>
<dbReference type="SUPFAM" id="SSF50129">
    <property type="entry name" value="GroES-like"/>
    <property type="match status" value="2"/>
</dbReference>
<proteinExistence type="predicted"/>
<dbReference type="InterPro" id="IPR045010">
    <property type="entry name" value="MDR_fam"/>
</dbReference>
<reference evidence="4 5" key="1">
    <citation type="journal article" date="2013" name="Genome Biol.">
        <title>The genome sequence of the most widely cultivated cacao type and its use to identify candidate genes regulating pod color.</title>
        <authorList>
            <person name="Motamayor J.C."/>
            <person name="Mockaitis K."/>
            <person name="Schmutz J."/>
            <person name="Haiminen N."/>
            <person name="Iii D.L."/>
            <person name="Cornejo O."/>
            <person name="Findley S.D."/>
            <person name="Zheng P."/>
            <person name="Utro F."/>
            <person name="Royaert S."/>
            <person name="Saski C."/>
            <person name="Jenkins J."/>
            <person name="Podicheti R."/>
            <person name="Zhao M."/>
            <person name="Scheffler B.E."/>
            <person name="Stack J.C."/>
            <person name="Feltus F.A."/>
            <person name="Mustiga G.M."/>
            <person name="Amores F."/>
            <person name="Phillips W."/>
            <person name="Marelli J.P."/>
            <person name="May G.D."/>
            <person name="Shapiro H."/>
            <person name="Ma J."/>
            <person name="Bustamante C.D."/>
            <person name="Schnell R.J."/>
            <person name="Main D."/>
            <person name="Gilbert D."/>
            <person name="Parida L."/>
            <person name="Kuhn D.N."/>
        </authorList>
    </citation>
    <scope>NUCLEOTIDE SEQUENCE [LARGE SCALE GENOMIC DNA]</scope>
    <source>
        <strain evidence="5">cv. Matina 1-6</strain>
    </source>
</reference>
<dbReference type="FunFam" id="3.40.50.720:FF:000121">
    <property type="entry name" value="Prostaglandin reductase 2"/>
    <property type="match status" value="1"/>
</dbReference>
<evidence type="ECO:0000259" key="3">
    <source>
        <dbReference type="Pfam" id="PF16884"/>
    </source>
</evidence>
<feature type="domain" description="Oxidoreductase N-terminal" evidence="3">
    <location>
        <begin position="13"/>
        <end position="126"/>
    </location>
</feature>
<dbReference type="EMBL" id="CM001882">
    <property type="protein sequence ID" value="EOY04583.1"/>
    <property type="molecule type" value="Genomic_DNA"/>
</dbReference>
<organism evidence="4 5">
    <name type="scientific">Theobroma cacao</name>
    <name type="common">Cacao</name>
    <name type="synonym">Cocoa</name>
    <dbReference type="NCBI Taxonomy" id="3641"/>
    <lineage>
        <taxon>Eukaryota</taxon>
        <taxon>Viridiplantae</taxon>
        <taxon>Streptophyta</taxon>
        <taxon>Embryophyta</taxon>
        <taxon>Tracheophyta</taxon>
        <taxon>Spermatophyta</taxon>
        <taxon>Magnoliopsida</taxon>
        <taxon>eudicotyledons</taxon>
        <taxon>Gunneridae</taxon>
        <taxon>Pentapetalae</taxon>
        <taxon>rosids</taxon>
        <taxon>malvids</taxon>
        <taxon>Malvales</taxon>
        <taxon>Malvaceae</taxon>
        <taxon>Byttnerioideae</taxon>
        <taxon>Theobroma</taxon>
    </lineage>
</organism>
<dbReference type="CDD" id="cd08295">
    <property type="entry name" value="double_bond_reductase_like"/>
    <property type="match status" value="1"/>
</dbReference>
<evidence type="ECO:0000313" key="4">
    <source>
        <dbReference type="EMBL" id="EOY04583.1"/>
    </source>
</evidence>
<evidence type="ECO:0000259" key="2">
    <source>
        <dbReference type="Pfam" id="PF00107"/>
    </source>
</evidence>
<dbReference type="Gramene" id="EOY04583">
    <property type="protein sequence ID" value="EOY04583"/>
    <property type="gene ID" value="TCM_019811"/>
</dbReference>
<dbReference type="InterPro" id="IPR041694">
    <property type="entry name" value="ADH_N_2"/>
</dbReference>
<dbReference type="GO" id="GO:0032440">
    <property type="term" value="F:2-alkenal reductase [NAD(P)H] activity"/>
    <property type="evidence" value="ECO:0000318"/>
    <property type="project" value="GO_Central"/>
</dbReference>
<protein>
    <submittedName>
        <fullName evidence="4">Alkenal reductase, putative</fullName>
    </submittedName>
</protein>
<dbReference type="InterPro" id="IPR036291">
    <property type="entry name" value="NAD(P)-bd_dom_sf"/>
</dbReference>
<dbReference type="HOGENOM" id="CLU_026673_29_1_1"/>
<dbReference type="InParanoid" id="A0A061EIV8"/>
<name>A0A061EIV8_THECC</name>
<evidence type="ECO:0000256" key="1">
    <source>
        <dbReference type="ARBA" id="ARBA00023002"/>
    </source>
</evidence>